<sequence length="89" mass="10339">MLRKDNNVEHKLDEALNAVTQISERYKKADTVDKRAIIGLIYPEKLTFDGENFQTAKINSFVNIIFLIKKELRNKKTDKEAKNLQMSVL</sequence>
<accession>A0ABY1NLE3</accession>
<name>A0ABY1NLE3_9FLAO</name>
<comment type="caution">
    <text evidence="1">The sequence shown here is derived from an EMBL/GenBank/DDBJ whole genome shotgun (WGS) entry which is preliminary data.</text>
</comment>
<dbReference type="RefSeq" id="WP_283421435.1">
    <property type="nucleotide sequence ID" value="NZ_FXTZ01000002.1"/>
</dbReference>
<gene>
    <name evidence="1" type="ORF">SAMN06264346_102497</name>
</gene>
<evidence type="ECO:0000313" key="1">
    <source>
        <dbReference type="EMBL" id="SMP12829.1"/>
    </source>
</evidence>
<organism evidence="1 2">
    <name type="scientific">Chryseobacterium profundimaris</name>
    <dbReference type="NCBI Taxonomy" id="1387275"/>
    <lineage>
        <taxon>Bacteria</taxon>
        <taxon>Pseudomonadati</taxon>
        <taxon>Bacteroidota</taxon>
        <taxon>Flavobacteriia</taxon>
        <taxon>Flavobacteriales</taxon>
        <taxon>Weeksellaceae</taxon>
        <taxon>Chryseobacterium group</taxon>
        <taxon>Chryseobacterium</taxon>
    </lineage>
</organism>
<reference evidence="1 2" key="1">
    <citation type="submission" date="2017-05" db="EMBL/GenBank/DDBJ databases">
        <authorList>
            <person name="Varghese N."/>
            <person name="Submissions S."/>
        </authorList>
    </citation>
    <scope>NUCLEOTIDE SEQUENCE [LARGE SCALE GENOMIC DNA]</scope>
    <source>
        <strain evidence="1 2">DSM 28214</strain>
    </source>
</reference>
<protein>
    <submittedName>
        <fullName evidence="1">Uncharacterized protein</fullName>
    </submittedName>
</protein>
<dbReference type="EMBL" id="FXTZ01000002">
    <property type="protein sequence ID" value="SMP12829.1"/>
    <property type="molecule type" value="Genomic_DNA"/>
</dbReference>
<keyword evidence="2" id="KW-1185">Reference proteome</keyword>
<proteinExistence type="predicted"/>
<dbReference type="Proteomes" id="UP001157960">
    <property type="component" value="Unassembled WGS sequence"/>
</dbReference>
<evidence type="ECO:0000313" key="2">
    <source>
        <dbReference type="Proteomes" id="UP001157960"/>
    </source>
</evidence>